<feature type="compositionally biased region" description="Basic residues" evidence="2">
    <location>
        <begin position="374"/>
        <end position="384"/>
    </location>
</feature>
<feature type="signal peptide" evidence="3">
    <location>
        <begin position="1"/>
        <end position="25"/>
    </location>
</feature>
<gene>
    <name evidence="4" type="ORF">DTL70_00370</name>
</gene>
<dbReference type="PANTHER" id="PTHR34218">
    <property type="entry name" value="PEPTIDASE S45 PENICILLIN AMIDASE"/>
    <property type="match status" value="1"/>
</dbReference>
<feature type="compositionally biased region" description="Basic and acidic residues" evidence="2">
    <location>
        <begin position="119"/>
        <end position="133"/>
    </location>
</feature>
<keyword evidence="3" id="KW-0732">Signal</keyword>
<proteinExistence type="inferred from homology"/>
<dbReference type="InterPro" id="IPR023343">
    <property type="entry name" value="Penicillin_amidase_dom1"/>
</dbReference>
<evidence type="ECO:0000313" key="4">
    <source>
        <dbReference type="EMBL" id="RCG29251.1"/>
    </source>
</evidence>
<feature type="compositionally biased region" description="Basic residues" evidence="2">
    <location>
        <begin position="412"/>
        <end position="421"/>
    </location>
</feature>
<dbReference type="Proteomes" id="UP000252914">
    <property type="component" value="Unassembled WGS sequence"/>
</dbReference>
<keyword evidence="5" id="KW-1185">Reference proteome</keyword>
<dbReference type="Pfam" id="PF01804">
    <property type="entry name" value="Penicil_amidase"/>
    <property type="match status" value="1"/>
</dbReference>
<dbReference type="PANTHER" id="PTHR34218:SF4">
    <property type="entry name" value="ACYL-HOMOSERINE LACTONE ACYLASE QUIP"/>
    <property type="match status" value="1"/>
</dbReference>
<feature type="region of interest" description="Disordered" evidence="2">
    <location>
        <begin position="338"/>
        <end position="424"/>
    </location>
</feature>
<dbReference type="SUPFAM" id="SSF56235">
    <property type="entry name" value="N-terminal nucleophile aminohydrolases (Ntn hydrolases)"/>
    <property type="match status" value="1"/>
</dbReference>
<evidence type="ECO:0000313" key="5">
    <source>
        <dbReference type="Proteomes" id="UP000252914"/>
    </source>
</evidence>
<dbReference type="RefSeq" id="WP_114019771.1">
    <property type="nucleotide sequence ID" value="NZ_QOIN01000019.1"/>
</dbReference>
<comment type="similarity">
    <text evidence="1">Belongs to the peptidase S45 family.</text>
</comment>
<feature type="chain" id="PRO_5038445634" evidence="3">
    <location>
        <begin position="26"/>
        <end position="975"/>
    </location>
</feature>
<dbReference type="Gene3D" id="1.10.439.10">
    <property type="entry name" value="Penicillin Amidohydrolase, domain 1"/>
    <property type="match status" value="1"/>
</dbReference>
<reference evidence="4 5" key="1">
    <citation type="submission" date="2018-06" db="EMBL/GenBank/DDBJ databases">
        <title>Streptomyces reniochalinae sp. nov. and Streptomyces diacarnus sp. nov. from marine sponges.</title>
        <authorList>
            <person name="Li L."/>
        </authorList>
    </citation>
    <scope>NUCLEOTIDE SEQUENCE [LARGE SCALE GENOMIC DNA]</scope>
    <source>
        <strain evidence="4 5">LHW51701</strain>
    </source>
</reference>
<evidence type="ECO:0000256" key="2">
    <source>
        <dbReference type="SAM" id="MobiDB-lite"/>
    </source>
</evidence>
<evidence type="ECO:0000256" key="1">
    <source>
        <dbReference type="ARBA" id="ARBA00006586"/>
    </source>
</evidence>
<name>A0A367FG06_9ACTN</name>
<feature type="region of interest" description="Disordered" evidence="2">
    <location>
        <begin position="117"/>
        <end position="141"/>
    </location>
</feature>
<evidence type="ECO:0000256" key="3">
    <source>
        <dbReference type="SAM" id="SignalP"/>
    </source>
</evidence>
<dbReference type="GO" id="GO:0016811">
    <property type="term" value="F:hydrolase activity, acting on carbon-nitrogen (but not peptide) bonds, in linear amides"/>
    <property type="evidence" value="ECO:0007669"/>
    <property type="project" value="InterPro"/>
</dbReference>
<dbReference type="GO" id="GO:0017000">
    <property type="term" value="P:antibiotic biosynthetic process"/>
    <property type="evidence" value="ECO:0007669"/>
    <property type="project" value="InterPro"/>
</dbReference>
<protein>
    <submittedName>
        <fullName evidence="4">Penicillin acylase family protein</fullName>
    </submittedName>
</protein>
<dbReference type="EMBL" id="QOIN01000019">
    <property type="protein sequence ID" value="RCG29251.1"/>
    <property type="molecule type" value="Genomic_DNA"/>
</dbReference>
<dbReference type="AlphaFoldDB" id="A0A367FG06"/>
<dbReference type="Gene3D" id="3.60.20.10">
    <property type="entry name" value="Glutamine Phosphoribosylpyrophosphate, subunit 1, domain 1"/>
    <property type="match status" value="2"/>
</dbReference>
<organism evidence="4 5">
    <name type="scientific">Streptomyces diacarni</name>
    <dbReference type="NCBI Taxonomy" id="2800381"/>
    <lineage>
        <taxon>Bacteria</taxon>
        <taxon>Bacillati</taxon>
        <taxon>Actinomycetota</taxon>
        <taxon>Actinomycetes</taxon>
        <taxon>Kitasatosporales</taxon>
        <taxon>Streptomycetaceae</taxon>
        <taxon>Streptomyces</taxon>
    </lineage>
</organism>
<comment type="caution">
    <text evidence="4">The sequence shown here is derived from an EMBL/GenBank/DDBJ whole genome shotgun (WGS) entry which is preliminary data.</text>
</comment>
<accession>A0A367FG06</accession>
<dbReference type="InterPro" id="IPR002692">
    <property type="entry name" value="S45"/>
</dbReference>
<dbReference type="InterPro" id="IPR029055">
    <property type="entry name" value="Ntn_hydrolases_N"/>
</dbReference>
<sequence>MRKRWTGLVTAACLVVTAAPSLAVAAPTARAAPERSGATPSEVTDYCEGQCHDILPPGQNGSATAAQIILNKITGAKPKHTDDQLGKYADLVDNYAGLTNGKLSTFFNDASFGVPDDQVESRKNPGGRKDVTITRDTTGIPHIKGTTRAGTEYGAGYAAGQDRLWMMDVFRHIGRGQLTSFAGGAEGNRQLEQQFYLGGAYKESELKAQVDRVRDSGPRGRQAYEDVTAYLKGLNRYIDEAKKGLYFPGEYDLTGNANILTGEGIEPFEPTDLVAIGTVISALFGAGGGEQVAAALVKQAAQHKYGKEKGEKVYQAFRMQNDPEADLTLHDGQRFDYAASPENPHGVAMPDPGSVSKQQVVYDPTGSAADGAKAKAKGKGKGKRKADGGTGGEEGGAAADEARDRSDTAKANLRHKPKLAKAKGTLSDGVLPKDLFSRKHGMSNALVVSGKHTDTGNPVAVFGPQTGYFAPQLLMLQEIQGPGLSARGAAFAGLNLYVQLGRGQDYAWSATSANQNMTDTYAVDLCNTDGSPATKNSTAYMFHGTCTPMEKLVRENAWSPTIADGTEKGSYKLVAHRTKYGVVRYRATVDGKPVAYTTLRSTYRHEVDTLIGFQMFNDPEAVKGPESFQKAASKIGYTFNWFYADAEHTAYYNSGLNPTRSPGVDPNLPIRASEKTEWRDWDPETNTVPNTPFGEHPNDIDQDYYESWNNKIAKGYTVAGFGDGPVYRSDLLDNRIKDLISDGKKVSRASLTRAMEDAAVTDLRGEALLPELLKVIDTEKITDPGQKEAVDGLRSWLEDGAERKETGPGSKTYAHSDAIRLMDAWWPLLVEGAFRPALGGELYDALTNALQVDETPSTPGDGVAHKGSAFQHGWWSYVHKDLRNVLGEKVPGAAPRKFCGAGDVAQCRATLLSTLAEAAKTPAETTYPGDDVCEAGDQWCADSIQQRPLGGITDDLTNWQNRPTYQQVVQFPAHR</sequence>